<gene>
    <name evidence="3" type="ORF">EOJ36_01500</name>
</gene>
<dbReference type="InterPro" id="IPR012255">
    <property type="entry name" value="ETF_b"/>
</dbReference>
<dbReference type="AlphaFoldDB" id="A0A437PWW1"/>
<dbReference type="InterPro" id="IPR014729">
    <property type="entry name" value="Rossmann-like_a/b/a_fold"/>
</dbReference>
<dbReference type="OrthoDB" id="9804960at2"/>
<name>A0A437PWW1_9BACT</name>
<evidence type="ECO:0000313" key="4">
    <source>
        <dbReference type="Proteomes" id="UP000282832"/>
    </source>
</evidence>
<dbReference type="RefSeq" id="WP_127802250.1">
    <property type="nucleotide sequence ID" value="NZ_SACY01000001.1"/>
</dbReference>
<sequence length="244" mass="26902">MNILVCIGIVPDTTSKLQIDSSTNKIDYNGLTMIIGPYEEYALSRAVEIKEQVGANVSVIYVGEDASSEQVLRKCLAIGADEAFWIKTAAVSSRQVANEIYNFLQTKKYDLILTGKESIDTNSGLMPNLLALKLNIPYFTPVMKLELIGNSSVQIKVEVEEGTAEIEVNLPLILGCQEPIAEWKIPSMRGIMSARTKPLTILDPLGVKSSNSISDQVISKQRLQKKIEMDSINDLVNVINQINK</sequence>
<dbReference type="SUPFAM" id="SSF52402">
    <property type="entry name" value="Adenine nucleotide alpha hydrolases-like"/>
    <property type="match status" value="1"/>
</dbReference>
<proteinExistence type="predicted"/>
<evidence type="ECO:0000259" key="2">
    <source>
        <dbReference type="SMART" id="SM00893"/>
    </source>
</evidence>
<keyword evidence="1" id="KW-0813">Transport</keyword>
<dbReference type="EMBL" id="SACY01000001">
    <property type="protein sequence ID" value="RVU26698.1"/>
    <property type="molecule type" value="Genomic_DNA"/>
</dbReference>
<comment type="caution">
    <text evidence="3">The sequence shown here is derived from an EMBL/GenBank/DDBJ whole genome shotgun (WGS) entry which is preliminary data.</text>
</comment>
<evidence type="ECO:0000313" key="3">
    <source>
        <dbReference type="EMBL" id="RVU26698.1"/>
    </source>
</evidence>
<organism evidence="3 4">
    <name type="scientific">Sandaracinomonas limnophila</name>
    <dbReference type="NCBI Taxonomy" id="1862386"/>
    <lineage>
        <taxon>Bacteria</taxon>
        <taxon>Pseudomonadati</taxon>
        <taxon>Bacteroidota</taxon>
        <taxon>Cytophagia</taxon>
        <taxon>Cytophagales</taxon>
        <taxon>Flectobacillaceae</taxon>
        <taxon>Sandaracinomonas</taxon>
    </lineage>
</organism>
<dbReference type="GO" id="GO:0009055">
    <property type="term" value="F:electron transfer activity"/>
    <property type="evidence" value="ECO:0007669"/>
    <property type="project" value="InterPro"/>
</dbReference>
<protein>
    <submittedName>
        <fullName evidence="3">Electron transfer flavoprotein beta subunit/FixA family protein</fullName>
    </submittedName>
</protein>
<keyword evidence="4" id="KW-1185">Reference proteome</keyword>
<accession>A0A437PWW1</accession>
<dbReference type="InterPro" id="IPR014730">
    <property type="entry name" value="ETF_a/b_N"/>
</dbReference>
<keyword evidence="1" id="KW-0249">Electron transport</keyword>
<dbReference type="Proteomes" id="UP000282832">
    <property type="component" value="Unassembled WGS sequence"/>
</dbReference>
<dbReference type="Gene3D" id="3.40.50.620">
    <property type="entry name" value="HUPs"/>
    <property type="match status" value="1"/>
</dbReference>
<dbReference type="SMART" id="SM00893">
    <property type="entry name" value="ETF"/>
    <property type="match status" value="1"/>
</dbReference>
<reference evidence="3 4" key="1">
    <citation type="submission" date="2019-01" db="EMBL/GenBank/DDBJ databases">
        <authorList>
            <person name="Chen W.-M."/>
        </authorList>
    </citation>
    <scope>NUCLEOTIDE SEQUENCE [LARGE SCALE GENOMIC DNA]</scope>
    <source>
        <strain evidence="3 4">FSY-15</strain>
    </source>
</reference>
<feature type="domain" description="Electron transfer flavoprotein alpha/beta-subunit N-terminal" evidence="2">
    <location>
        <begin position="23"/>
        <end position="211"/>
    </location>
</feature>
<dbReference type="Pfam" id="PF01012">
    <property type="entry name" value="ETF"/>
    <property type="match status" value="1"/>
</dbReference>
<dbReference type="PIRSF" id="PIRSF000090">
    <property type="entry name" value="Beta-ETF"/>
    <property type="match status" value="1"/>
</dbReference>
<evidence type="ECO:0000256" key="1">
    <source>
        <dbReference type="ARBA" id="ARBA00022982"/>
    </source>
</evidence>
<dbReference type="PANTHER" id="PTHR21294">
    <property type="entry name" value="ELECTRON TRANSFER FLAVOPROTEIN BETA-SUBUNIT"/>
    <property type="match status" value="1"/>
</dbReference>